<keyword evidence="10" id="KW-1185">Reference proteome</keyword>
<dbReference type="PANTHER" id="PTHR43133">
    <property type="entry name" value="RNA POLYMERASE ECF-TYPE SIGMA FACTO"/>
    <property type="match status" value="1"/>
</dbReference>
<dbReference type="GO" id="GO:0006352">
    <property type="term" value="P:DNA-templated transcription initiation"/>
    <property type="evidence" value="ECO:0007669"/>
    <property type="project" value="InterPro"/>
</dbReference>
<dbReference type="SUPFAM" id="SSF88659">
    <property type="entry name" value="Sigma3 and sigma4 domains of RNA polymerase sigma factors"/>
    <property type="match status" value="1"/>
</dbReference>
<dbReference type="AlphaFoldDB" id="A0A7G9GPK7"/>
<evidence type="ECO:0000259" key="8">
    <source>
        <dbReference type="Pfam" id="PF08281"/>
    </source>
</evidence>
<dbReference type="InterPro" id="IPR000838">
    <property type="entry name" value="RNA_pol_sigma70_ECF_CS"/>
</dbReference>
<dbReference type="InterPro" id="IPR039425">
    <property type="entry name" value="RNA_pol_sigma-70-like"/>
</dbReference>
<gene>
    <name evidence="9" type="ORF">H9Q80_01965</name>
</gene>
<dbReference type="Pfam" id="PF04542">
    <property type="entry name" value="Sigma70_r2"/>
    <property type="match status" value="1"/>
</dbReference>
<dbReference type="InterPro" id="IPR014284">
    <property type="entry name" value="RNA_pol_sigma-70_dom"/>
</dbReference>
<dbReference type="GO" id="GO:0016987">
    <property type="term" value="F:sigma factor activity"/>
    <property type="evidence" value="ECO:0007669"/>
    <property type="project" value="UniProtKB-KW"/>
</dbReference>
<sequence length="159" mass="18733">MEEHKKKEYEDIYKNYAGIVYGYLLKKCYQEDLAEELTQETFLIALKKLDTYDHTCKVSTWLCGIANNLLKVEFRKKKTVELDENHKVENHMNWDSVEVLKLVHGLTDPYREVIYLRLAANLSFAQIGEILGKSENWARVTFYRGKTKIKEGMQDEDTM</sequence>
<evidence type="ECO:0000256" key="6">
    <source>
        <dbReference type="RuleBase" id="RU000716"/>
    </source>
</evidence>
<evidence type="ECO:0000256" key="2">
    <source>
        <dbReference type="ARBA" id="ARBA00023015"/>
    </source>
</evidence>
<feature type="domain" description="RNA polymerase sigma-70 region 2" evidence="7">
    <location>
        <begin position="13"/>
        <end position="78"/>
    </location>
</feature>
<keyword evidence="3 6" id="KW-0731">Sigma factor</keyword>
<dbReference type="InterPro" id="IPR036388">
    <property type="entry name" value="WH-like_DNA-bd_sf"/>
</dbReference>
<dbReference type="EMBL" id="CP060636">
    <property type="protein sequence ID" value="QNM12739.1"/>
    <property type="molecule type" value="Genomic_DNA"/>
</dbReference>
<dbReference type="GO" id="GO:0006950">
    <property type="term" value="P:response to stress"/>
    <property type="evidence" value="ECO:0007669"/>
    <property type="project" value="UniProtKB-ARBA"/>
</dbReference>
<dbReference type="InterPro" id="IPR013324">
    <property type="entry name" value="RNA_pol_sigma_r3/r4-like"/>
</dbReference>
<keyword evidence="5 6" id="KW-0804">Transcription</keyword>
<name>A0A7G9GPK7_9FIRM</name>
<dbReference type="PROSITE" id="PS01063">
    <property type="entry name" value="SIGMA70_ECF"/>
    <property type="match status" value="1"/>
</dbReference>
<dbReference type="KEGG" id="ehn:H9Q80_01965"/>
<dbReference type="PANTHER" id="PTHR43133:SF8">
    <property type="entry name" value="RNA POLYMERASE SIGMA FACTOR HI_1459-RELATED"/>
    <property type="match status" value="1"/>
</dbReference>
<evidence type="ECO:0000313" key="10">
    <source>
        <dbReference type="Proteomes" id="UP000515856"/>
    </source>
</evidence>
<dbReference type="NCBIfam" id="TIGR02937">
    <property type="entry name" value="sigma70-ECF"/>
    <property type="match status" value="1"/>
</dbReference>
<evidence type="ECO:0000256" key="4">
    <source>
        <dbReference type="ARBA" id="ARBA00023125"/>
    </source>
</evidence>
<dbReference type="InterPro" id="IPR013249">
    <property type="entry name" value="RNA_pol_sigma70_r4_t2"/>
</dbReference>
<proteinExistence type="inferred from homology"/>
<evidence type="ECO:0000256" key="3">
    <source>
        <dbReference type="ARBA" id="ARBA00023082"/>
    </source>
</evidence>
<accession>A0A7G9GPK7</accession>
<evidence type="ECO:0000259" key="7">
    <source>
        <dbReference type="Pfam" id="PF04542"/>
    </source>
</evidence>
<dbReference type="Gene3D" id="1.10.10.10">
    <property type="entry name" value="Winged helix-like DNA-binding domain superfamily/Winged helix DNA-binding domain"/>
    <property type="match status" value="1"/>
</dbReference>
<dbReference type="InterPro" id="IPR007627">
    <property type="entry name" value="RNA_pol_sigma70_r2"/>
</dbReference>
<comment type="similarity">
    <text evidence="1 6">Belongs to the sigma-70 factor family. ECF subfamily.</text>
</comment>
<dbReference type="SUPFAM" id="SSF88946">
    <property type="entry name" value="Sigma2 domain of RNA polymerase sigma factors"/>
    <property type="match status" value="1"/>
</dbReference>
<evidence type="ECO:0000256" key="1">
    <source>
        <dbReference type="ARBA" id="ARBA00010641"/>
    </source>
</evidence>
<dbReference type="InterPro" id="IPR013325">
    <property type="entry name" value="RNA_pol_sigma_r2"/>
</dbReference>
<feature type="domain" description="RNA polymerase sigma factor 70 region 4 type 2" evidence="8">
    <location>
        <begin position="98"/>
        <end position="149"/>
    </location>
</feature>
<organism evidence="9 10">
    <name type="scientific">[Eubacterium] hominis</name>
    <dbReference type="NCBI Taxonomy" id="2764325"/>
    <lineage>
        <taxon>Bacteria</taxon>
        <taxon>Bacillati</taxon>
        <taxon>Bacillota</taxon>
        <taxon>Erysipelotrichia</taxon>
        <taxon>Erysipelotrichales</taxon>
        <taxon>Erysipelotrichaceae</taxon>
        <taxon>Amedibacillus</taxon>
    </lineage>
</organism>
<dbReference type="Proteomes" id="UP000515856">
    <property type="component" value="Chromosome"/>
</dbReference>
<evidence type="ECO:0000313" key="9">
    <source>
        <dbReference type="EMBL" id="QNM12739.1"/>
    </source>
</evidence>
<dbReference type="RefSeq" id="WP_117455624.1">
    <property type="nucleotide sequence ID" value="NZ_CP060636.1"/>
</dbReference>
<reference evidence="9 10" key="1">
    <citation type="submission" date="2020-08" db="EMBL/GenBank/DDBJ databases">
        <authorList>
            <person name="Liu C."/>
            <person name="Sun Q."/>
        </authorList>
    </citation>
    <scope>NUCLEOTIDE SEQUENCE [LARGE SCALE GENOMIC DNA]</scope>
    <source>
        <strain evidence="9 10">NSJ-61</strain>
    </source>
</reference>
<evidence type="ECO:0000256" key="5">
    <source>
        <dbReference type="ARBA" id="ARBA00023163"/>
    </source>
</evidence>
<keyword evidence="2 6" id="KW-0805">Transcription regulation</keyword>
<dbReference type="Gene3D" id="1.10.1740.10">
    <property type="match status" value="1"/>
</dbReference>
<dbReference type="GO" id="GO:0003677">
    <property type="term" value="F:DNA binding"/>
    <property type="evidence" value="ECO:0007669"/>
    <property type="project" value="UniProtKB-KW"/>
</dbReference>
<protein>
    <recommendedName>
        <fullName evidence="6">RNA polymerase sigma factor</fullName>
    </recommendedName>
</protein>
<keyword evidence="4 6" id="KW-0238">DNA-binding</keyword>
<dbReference type="Pfam" id="PF08281">
    <property type="entry name" value="Sigma70_r4_2"/>
    <property type="match status" value="1"/>
</dbReference>